<evidence type="ECO:0000313" key="1">
    <source>
        <dbReference type="EMBL" id="KAG6525451.1"/>
    </source>
</evidence>
<reference evidence="1 2" key="1">
    <citation type="submission" date="2020-08" db="EMBL/GenBank/DDBJ databases">
        <title>Plant Genome Project.</title>
        <authorList>
            <person name="Zhang R.-G."/>
        </authorList>
    </citation>
    <scope>NUCLEOTIDE SEQUENCE [LARGE SCALE GENOMIC DNA]</scope>
    <source>
        <tissue evidence="1">Rhizome</tissue>
    </source>
</reference>
<accession>A0A8J5LWA1</accession>
<name>A0A8J5LWA1_ZINOF</name>
<gene>
    <name evidence="1" type="ORF">ZIOFF_015407</name>
</gene>
<protein>
    <submittedName>
        <fullName evidence="1">Uncharacterized protein</fullName>
    </submittedName>
</protein>
<dbReference type="EMBL" id="JACMSC010000004">
    <property type="protein sequence ID" value="KAG6525451.1"/>
    <property type="molecule type" value="Genomic_DNA"/>
</dbReference>
<comment type="caution">
    <text evidence="1">The sequence shown here is derived from an EMBL/GenBank/DDBJ whole genome shotgun (WGS) entry which is preliminary data.</text>
</comment>
<organism evidence="1 2">
    <name type="scientific">Zingiber officinale</name>
    <name type="common">Ginger</name>
    <name type="synonym">Amomum zingiber</name>
    <dbReference type="NCBI Taxonomy" id="94328"/>
    <lineage>
        <taxon>Eukaryota</taxon>
        <taxon>Viridiplantae</taxon>
        <taxon>Streptophyta</taxon>
        <taxon>Embryophyta</taxon>
        <taxon>Tracheophyta</taxon>
        <taxon>Spermatophyta</taxon>
        <taxon>Magnoliopsida</taxon>
        <taxon>Liliopsida</taxon>
        <taxon>Zingiberales</taxon>
        <taxon>Zingiberaceae</taxon>
        <taxon>Zingiber</taxon>
    </lineage>
</organism>
<proteinExistence type="predicted"/>
<keyword evidence="2" id="KW-1185">Reference proteome</keyword>
<dbReference type="AlphaFoldDB" id="A0A8J5LWA1"/>
<dbReference type="Proteomes" id="UP000734854">
    <property type="component" value="Unassembled WGS sequence"/>
</dbReference>
<evidence type="ECO:0000313" key="2">
    <source>
        <dbReference type="Proteomes" id="UP000734854"/>
    </source>
</evidence>
<sequence>MWSTLVIRRSSTIFLKKRPASTASPFADRLAIGLAKDNSNWRSSGVSCPREVPAPAGASPSLTSPLPKLALMWRQPLLKVSVQCLLGLEESPLSKLVLKRVQFLHEFFCSGQVNNFGTMRLQLDINQPDRLTQSSFQHYGGYKKDVFSVKKQSSKKRKGFTKRKLKRNWKGAQPKHMKQPLLKQGSAVKLQVLSSPELAPPPPAWVQIVGISKTSDFSPTTFVLACLGRCQSAACGHPIPPCFDRTHKSSSAVAIEVPFLPRHASSGFERDSVGHAAWTGRCAEAERKGDALANLMGGVITNRYDCERGWDARNLAIRLIEQLALLLSVKTFTYESLINIARLINGISALVLSILPGKTNILEGIHDWELRPTLRGPRLPRWMENGVSSFNMLVHELSLDHETSIDASSIAGEEDYDENLCPASPMSQASRLSNSSTVNRYDRRTIRLIKFLLSWILWPAAFFLRLFEGFRRSGAAGNLNANQFASPQLTRRLLQTKDHVLQRTTDRRRGVIEDLYLALEIFIESAFEIAQKAAHLFLSPSEVCRKVFTFFLSNRGAAIDSHDGNIDTVIPTAIVGDTDPIPMERRRTLHYSLNTDARTCQDVITELGNIHNQVIV</sequence>